<dbReference type="RefSeq" id="WP_123391506.1">
    <property type="nucleotide sequence ID" value="NZ_RKHO01000001.1"/>
</dbReference>
<dbReference type="SMART" id="SM01012">
    <property type="entry name" value="ANTAR"/>
    <property type="match status" value="1"/>
</dbReference>
<evidence type="ECO:0000313" key="5">
    <source>
        <dbReference type="Proteomes" id="UP000281738"/>
    </source>
</evidence>
<reference evidence="4 5" key="1">
    <citation type="submission" date="2018-11" db="EMBL/GenBank/DDBJ databases">
        <title>Sequencing the genomes of 1000 actinobacteria strains.</title>
        <authorList>
            <person name="Klenk H.-P."/>
        </authorList>
    </citation>
    <scope>NUCLEOTIDE SEQUENCE [LARGE SCALE GENOMIC DNA]</scope>
    <source>
        <strain evidence="4 5">DSM 12652</strain>
    </source>
</reference>
<dbReference type="AlphaFoldDB" id="A0A3N2CXF4"/>
<dbReference type="Pfam" id="PF03861">
    <property type="entry name" value="ANTAR"/>
    <property type="match status" value="1"/>
</dbReference>
<keyword evidence="1" id="KW-0805">Transcription regulation</keyword>
<dbReference type="Gene3D" id="3.30.450.40">
    <property type="match status" value="1"/>
</dbReference>
<evidence type="ECO:0000259" key="3">
    <source>
        <dbReference type="PROSITE" id="PS50921"/>
    </source>
</evidence>
<proteinExistence type="predicted"/>
<dbReference type="InterPro" id="IPR005561">
    <property type="entry name" value="ANTAR"/>
</dbReference>
<dbReference type="PROSITE" id="PS50921">
    <property type="entry name" value="ANTAR"/>
    <property type="match status" value="1"/>
</dbReference>
<protein>
    <recommendedName>
        <fullName evidence="3">ANTAR domain-containing protein</fullName>
    </recommendedName>
</protein>
<comment type="caution">
    <text evidence="4">The sequence shown here is derived from an EMBL/GenBank/DDBJ whole genome shotgun (WGS) entry which is preliminary data.</text>
</comment>
<organism evidence="4 5">
    <name type="scientific">Nocardioides aurantiacus</name>
    <dbReference type="NCBI Taxonomy" id="86796"/>
    <lineage>
        <taxon>Bacteria</taxon>
        <taxon>Bacillati</taxon>
        <taxon>Actinomycetota</taxon>
        <taxon>Actinomycetes</taxon>
        <taxon>Propionibacteriales</taxon>
        <taxon>Nocardioidaceae</taxon>
        <taxon>Nocardioides</taxon>
    </lineage>
</organism>
<sequence>MRPIPQTVTLAAELGRVEPDVDVLADLQRTADELQALVPDCVGLSVTWTEEGLVFTLVASEEELAVLDAVQHLSECPEPRPAGSVTAAPCAPPLDEQAWQVLAQAGAARAVRSSVTVALTAADRVVGSVTLYAASDHAFADRHAEIAAVLGTSATDLVTNADLAFTTRRQAEASPAALRSHDDVDTAAGLVAAVLRVDPEAAVRRLRAAAAGAGITPEQLARSLVRLWG</sequence>
<keyword evidence="2" id="KW-0804">Transcription</keyword>
<dbReference type="InterPro" id="IPR029016">
    <property type="entry name" value="GAF-like_dom_sf"/>
</dbReference>
<keyword evidence="5" id="KW-1185">Reference proteome</keyword>
<dbReference type="EMBL" id="RKHO01000001">
    <property type="protein sequence ID" value="ROR91894.1"/>
    <property type="molecule type" value="Genomic_DNA"/>
</dbReference>
<feature type="domain" description="ANTAR" evidence="3">
    <location>
        <begin position="164"/>
        <end position="225"/>
    </location>
</feature>
<evidence type="ECO:0000256" key="2">
    <source>
        <dbReference type="ARBA" id="ARBA00023163"/>
    </source>
</evidence>
<dbReference type="Proteomes" id="UP000281738">
    <property type="component" value="Unassembled WGS sequence"/>
</dbReference>
<dbReference type="OrthoDB" id="4824831at2"/>
<evidence type="ECO:0000256" key="1">
    <source>
        <dbReference type="ARBA" id="ARBA00023015"/>
    </source>
</evidence>
<gene>
    <name evidence="4" type="ORF">EDD33_2774</name>
</gene>
<evidence type="ECO:0000313" key="4">
    <source>
        <dbReference type="EMBL" id="ROR91894.1"/>
    </source>
</evidence>
<dbReference type="InterPro" id="IPR036388">
    <property type="entry name" value="WH-like_DNA-bd_sf"/>
</dbReference>
<accession>A0A3N2CXF4</accession>
<dbReference type="GO" id="GO:0003723">
    <property type="term" value="F:RNA binding"/>
    <property type="evidence" value="ECO:0007669"/>
    <property type="project" value="InterPro"/>
</dbReference>
<dbReference type="Gene3D" id="1.10.10.10">
    <property type="entry name" value="Winged helix-like DNA-binding domain superfamily/Winged helix DNA-binding domain"/>
    <property type="match status" value="1"/>
</dbReference>
<name>A0A3N2CXF4_9ACTN</name>